<keyword evidence="2" id="KW-1185">Reference proteome</keyword>
<organism evidence="1 2">
    <name type="scientific">Clostridium paridis</name>
    <dbReference type="NCBI Taxonomy" id="2803863"/>
    <lineage>
        <taxon>Bacteria</taxon>
        <taxon>Bacillati</taxon>
        <taxon>Bacillota</taxon>
        <taxon>Clostridia</taxon>
        <taxon>Eubacteriales</taxon>
        <taxon>Clostridiaceae</taxon>
        <taxon>Clostridium</taxon>
    </lineage>
</organism>
<dbReference type="InterPro" id="IPR050407">
    <property type="entry name" value="Geranylgeranyl_reductase"/>
</dbReference>
<dbReference type="AlphaFoldDB" id="A0A937K616"/>
<protein>
    <submittedName>
        <fullName evidence="1">NAD(P)/FAD-dependent oxidoreductase</fullName>
    </submittedName>
</protein>
<dbReference type="PANTHER" id="PTHR42685:SF18">
    <property type="entry name" value="DIGERANYLGERANYLGLYCEROPHOSPHOLIPID REDUCTASE"/>
    <property type="match status" value="1"/>
</dbReference>
<dbReference type="PANTHER" id="PTHR42685">
    <property type="entry name" value="GERANYLGERANYL DIPHOSPHATE REDUCTASE"/>
    <property type="match status" value="1"/>
</dbReference>
<dbReference type="RefSeq" id="WP_202768433.1">
    <property type="nucleotide sequence ID" value="NZ_JAESWA010000023.1"/>
</dbReference>
<dbReference type="Proteomes" id="UP000623681">
    <property type="component" value="Unassembled WGS sequence"/>
</dbReference>
<dbReference type="Gene3D" id="3.30.9.10">
    <property type="entry name" value="D-Amino Acid Oxidase, subunit A, domain 2"/>
    <property type="match status" value="1"/>
</dbReference>
<dbReference type="PRINTS" id="PR00419">
    <property type="entry name" value="ADXRDTASE"/>
</dbReference>
<sequence length="372" mass="42733">MEVAIMGAGMSGLSCALTLEKHGIKPRIFEKRSRVGDRFVNGEAMFSILNRPIKDSIEYISKEFDIHLKPITETNKIVIHSKNEVGSIEGKIGYLNIRGRHENSYESQLAKQVKTEINYNSIYSYEDLCKKYDYVVLATGDGEYACDLGNYRCDLTCKMKGVSVEGEFNRDVPEVWFNYEVVPKGYGWLIPYSEREANIVIAYPCTPNNIKLDLNQVFENFYSLICEDINQKPRITDEFQFTRYMMGICNSPKIDNTYFVGNCFGAISPGLGFGQFTAILTGVYSAYDICGIDKYEKLVRPLFDNYNNSLELRRYLQNLTDDKLDSSIKLLDNKFFDKLIDKIFSAESQIDLMEFATPVMKLNNYYKKKLNN</sequence>
<comment type="caution">
    <text evidence="1">The sequence shown here is derived from an EMBL/GenBank/DDBJ whole genome shotgun (WGS) entry which is preliminary data.</text>
</comment>
<gene>
    <name evidence="1" type="ORF">JK634_14700</name>
</gene>
<dbReference type="Pfam" id="PF13450">
    <property type="entry name" value="NAD_binding_8"/>
    <property type="match status" value="1"/>
</dbReference>
<accession>A0A937K616</accession>
<name>A0A937K616_9CLOT</name>
<dbReference type="EMBL" id="JAESWA010000023">
    <property type="protein sequence ID" value="MBL4933060.1"/>
    <property type="molecule type" value="Genomic_DNA"/>
</dbReference>
<dbReference type="Gene3D" id="3.50.50.60">
    <property type="entry name" value="FAD/NAD(P)-binding domain"/>
    <property type="match status" value="2"/>
</dbReference>
<dbReference type="InterPro" id="IPR036188">
    <property type="entry name" value="FAD/NAD-bd_sf"/>
</dbReference>
<proteinExistence type="predicted"/>
<reference evidence="1" key="1">
    <citation type="submission" date="2021-01" db="EMBL/GenBank/DDBJ databases">
        <title>Genome public.</title>
        <authorList>
            <person name="Liu C."/>
            <person name="Sun Q."/>
        </authorList>
    </citation>
    <scope>NUCLEOTIDE SEQUENCE</scope>
    <source>
        <strain evidence="1">YIM B02565</strain>
    </source>
</reference>
<dbReference type="SUPFAM" id="SSF51905">
    <property type="entry name" value="FAD/NAD(P)-binding domain"/>
    <property type="match status" value="1"/>
</dbReference>
<evidence type="ECO:0000313" key="2">
    <source>
        <dbReference type="Proteomes" id="UP000623681"/>
    </source>
</evidence>
<evidence type="ECO:0000313" key="1">
    <source>
        <dbReference type="EMBL" id="MBL4933060.1"/>
    </source>
</evidence>